<accession>A0A8J3DX84</accession>
<name>A0A8J3DX84_9BACL</name>
<reference evidence="1" key="2">
    <citation type="submission" date="2020-09" db="EMBL/GenBank/DDBJ databases">
        <authorList>
            <person name="Sun Q."/>
            <person name="Zhou Y."/>
        </authorList>
    </citation>
    <scope>NUCLEOTIDE SEQUENCE</scope>
    <source>
        <strain evidence="1">CGMCC 1.15371</strain>
    </source>
</reference>
<organism evidence="1 2">
    <name type="scientific">Pullulanibacillus camelliae</name>
    <dbReference type="NCBI Taxonomy" id="1707096"/>
    <lineage>
        <taxon>Bacteria</taxon>
        <taxon>Bacillati</taxon>
        <taxon>Bacillota</taxon>
        <taxon>Bacilli</taxon>
        <taxon>Bacillales</taxon>
        <taxon>Sporolactobacillaceae</taxon>
        <taxon>Pullulanibacillus</taxon>
    </lineage>
</organism>
<evidence type="ECO:0000313" key="2">
    <source>
        <dbReference type="Proteomes" id="UP000628775"/>
    </source>
</evidence>
<reference evidence="1" key="1">
    <citation type="journal article" date="2014" name="Int. J. Syst. Evol. Microbiol.">
        <title>Complete genome sequence of Corynebacterium casei LMG S-19264T (=DSM 44701T), isolated from a smear-ripened cheese.</title>
        <authorList>
            <consortium name="US DOE Joint Genome Institute (JGI-PGF)"/>
            <person name="Walter F."/>
            <person name="Albersmeier A."/>
            <person name="Kalinowski J."/>
            <person name="Ruckert C."/>
        </authorList>
    </citation>
    <scope>NUCLEOTIDE SEQUENCE</scope>
    <source>
        <strain evidence="1">CGMCC 1.15371</strain>
    </source>
</reference>
<evidence type="ECO:0000313" key="1">
    <source>
        <dbReference type="EMBL" id="GGE47981.1"/>
    </source>
</evidence>
<keyword evidence="2" id="KW-1185">Reference proteome</keyword>
<dbReference type="Gene3D" id="3.90.105.50">
    <property type="match status" value="1"/>
</dbReference>
<dbReference type="EMBL" id="BMIR01000014">
    <property type="protein sequence ID" value="GGE47981.1"/>
    <property type="molecule type" value="Genomic_DNA"/>
</dbReference>
<comment type="caution">
    <text evidence="1">The sequence shown here is derived from an EMBL/GenBank/DDBJ whole genome shotgun (WGS) entry which is preliminary data.</text>
</comment>
<gene>
    <name evidence="1" type="ORF">GCM10011391_28460</name>
</gene>
<evidence type="ECO:0008006" key="3">
    <source>
        <dbReference type="Google" id="ProtNLM"/>
    </source>
</evidence>
<dbReference type="AlphaFoldDB" id="A0A8J3DX84"/>
<dbReference type="InterPro" id="IPR038148">
    <property type="entry name" value="Tn1545/Tn916_Xis"/>
</dbReference>
<sequence length="98" mass="11713">MTIEDQLREIVREAITPLIDEIREIKAKVEREDETLSIEQAAKFLNIGRNKMLEFTHMPDFYPAKRLGNRVIISKNQLIQWRDNINMRKKYASKLRQI</sequence>
<dbReference type="Proteomes" id="UP000628775">
    <property type="component" value="Unassembled WGS sequence"/>
</dbReference>
<proteinExistence type="predicted"/>
<dbReference type="RefSeq" id="WP_188695482.1">
    <property type="nucleotide sequence ID" value="NZ_BMIR01000014.1"/>
</dbReference>
<protein>
    <recommendedName>
        <fullName evidence="3">DNA-binding protein</fullName>
    </recommendedName>
</protein>